<protein>
    <submittedName>
        <fullName evidence="2">Unannotated protein</fullName>
    </submittedName>
</protein>
<feature type="transmembrane region" description="Helical" evidence="1">
    <location>
        <begin position="21"/>
        <end position="42"/>
    </location>
</feature>
<accession>A0A6J6BF07</accession>
<dbReference type="Pfam" id="PF04977">
    <property type="entry name" value="DivIC"/>
    <property type="match status" value="1"/>
</dbReference>
<keyword evidence="1" id="KW-1133">Transmembrane helix</keyword>
<proteinExistence type="predicted"/>
<dbReference type="InterPro" id="IPR007060">
    <property type="entry name" value="FtsL/DivIC"/>
</dbReference>
<sequence length="137" mass="15710">MARRRGKLNFTPRRRGSGRTLALSAIFFILALTIAPPIQHYFTQRAQINSLRAQVNSDTKALQAAQKELQLWRDPEYIKSQARERLHFVLPGERQYIVTDSNSQITENQSTLVADNVPENQPWYTRLIASITETGNK</sequence>
<organism evidence="2">
    <name type="scientific">freshwater metagenome</name>
    <dbReference type="NCBI Taxonomy" id="449393"/>
    <lineage>
        <taxon>unclassified sequences</taxon>
        <taxon>metagenomes</taxon>
        <taxon>ecological metagenomes</taxon>
    </lineage>
</organism>
<keyword evidence="1" id="KW-0472">Membrane</keyword>
<keyword evidence="1" id="KW-0812">Transmembrane</keyword>
<dbReference type="EMBL" id="CAFBRW010000095">
    <property type="protein sequence ID" value="CAB5119769.1"/>
    <property type="molecule type" value="Genomic_DNA"/>
</dbReference>
<dbReference type="AlphaFoldDB" id="A0A6J6BF07"/>
<evidence type="ECO:0000256" key="1">
    <source>
        <dbReference type="SAM" id="Phobius"/>
    </source>
</evidence>
<name>A0A6J6BF07_9ZZZZ</name>
<dbReference type="EMBL" id="CAEZSM010000024">
    <property type="protein sequence ID" value="CAB4537561.1"/>
    <property type="molecule type" value="Genomic_DNA"/>
</dbReference>
<reference evidence="2" key="1">
    <citation type="submission" date="2020-05" db="EMBL/GenBank/DDBJ databases">
        <authorList>
            <person name="Chiriac C."/>
            <person name="Salcher M."/>
            <person name="Ghai R."/>
            <person name="Kavagutti S V."/>
        </authorList>
    </citation>
    <scope>NUCLEOTIDE SEQUENCE</scope>
</reference>
<gene>
    <name evidence="2" type="ORF">UFOPK1438_00304</name>
    <name evidence="3" type="ORF">UFOPK4424_00562</name>
</gene>
<evidence type="ECO:0000313" key="2">
    <source>
        <dbReference type="EMBL" id="CAB4537561.1"/>
    </source>
</evidence>
<evidence type="ECO:0000313" key="3">
    <source>
        <dbReference type="EMBL" id="CAB5119769.1"/>
    </source>
</evidence>